<name>A0ABD0UIC9_DENTH</name>
<evidence type="ECO:0000313" key="2">
    <source>
        <dbReference type="EMBL" id="KAL0910102.1"/>
    </source>
</evidence>
<feature type="region of interest" description="Disordered" evidence="1">
    <location>
        <begin position="147"/>
        <end position="168"/>
    </location>
</feature>
<keyword evidence="3" id="KW-1185">Reference proteome</keyword>
<accession>A0ABD0UIC9</accession>
<evidence type="ECO:0000313" key="3">
    <source>
        <dbReference type="Proteomes" id="UP001552299"/>
    </source>
</evidence>
<feature type="region of interest" description="Disordered" evidence="1">
    <location>
        <begin position="34"/>
        <end position="53"/>
    </location>
</feature>
<organism evidence="2 3">
    <name type="scientific">Dendrobium thyrsiflorum</name>
    <name type="common">Pinecone-like raceme dendrobium</name>
    <name type="synonym">Orchid</name>
    <dbReference type="NCBI Taxonomy" id="117978"/>
    <lineage>
        <taxon>Eukaryota</taxon>
        <taxon>Viridiplantae</taxon>
        <taxon>Streptophyta</taxon>
        <taxon>Embryophyta</taxon>
        <taxon>Tracheophyta</taxon>
        <taxon>Spermatophyta</taxon>
        <taxon>Magnoliopsida</taxon>
        <taxon>Liliopsida</taxon>
        <taxon>Asparagales</taxon>
        <taxon>Orchidaceae</taxon>
        <taxon>Epidendroideae</taxon>
        <taxon>Malaxideae</taxon>
        <taxon>Dendrobiinae</taxon>
        <taxon>Dendrobium</taxon>
    </lineage>
</organism>
<comment type="caution">
    <text evidence="2">The sequence shown here is derived from an EMBL/GenBank/DDBJ whole genome shotgun (WGS) entry which is preliminary data.</text>
</comment>
<dbReference type="AlphaFoldDB" id="A0ABD0UIC9"/>
<dbReference type="Proteomes" id="UP001552299">
    <property type="component" value="Unassembled WGS sequence"/>
</dbReference>
<protein>
    <submittedName>
        <fullName evidence="2">Uncharacterized protein</fullName>
    </submittedName>
</protein>
<proteinExistence type="predicted"/>
<feature type="compositionally biased region" description="Low complexity" evidence="1">
    <location>
        <begin position="38"/>
        <end position="50"/>
    </location>
</feature>
<evidence type="ECO:0000256" key="1">
    <source>
        <dbReference type="SAM" id="MobiDB-lite"/>
    </source>
</evidence>
<dbReference type="EMBL" id="JANQDX010000016">
    <property type="protein sequence ID" value="KAL0910102.1"/>
    <property type="molecule type" value="Genomic_DNA"/>
</dbReference>
<gene>
    <name evidence="2" type="ORF">M5K25_021041</name>
</gene>
<reference evidence="2 3" key="1">
    <citation type="journal article" date="2024" name="Plant Biotechnol. J.">
        <title>Dendrobium thyrsiflorum genome and its molecular insights into genes involved in important horticultural traits.</title>
        <authorList>
            <person name="Chen B."/>
            <person name="Wang J.Y."/>
            <person name="Zheng P.J."/>
            <person name="Li K.L."/>
            <person name="Liang Y.M."/>
            <person name="Chen X.F."/>
            <person name="Zhang C."/>
            <person name="Zhao X."/>
            <person name="He X."/>
            <person name="Zhang G.Q."/>
            <person name="Liu Z.J."/>
            <person name="Xu Q."/>
        </authorList>
    </citation>
    <scope>NUCLEOTIDE SEQUENCE [LARGE SCALE GENOMIC DNA]</scope>
    <source>
        <strain evidence="2">GZMU011</strain>
    </source>
</reference>
<sequence>MDLGAKLSPKVWIFGLHGKFFQRVEYEGITHIQCPNAPQSSKQPTQQPQRRSAKMHEIQHILTSHPSILHKNSSTPSLVLDGRRLLPLPCKSQVGKLVNQPSKLLHLGMVISPTYHSSFPLRLSSCIQEDLAQGKIVSKTHFANELQHLGPITDQPRKRKHGGRDDSR</sequence>